<dbReference type="RefSeq" id="XP_056765706.1">
    <property type="nucleotide sequence ID" value="XM_056910002.1"/>
</dbReference>
<sequence length="82" mass="9110">MAKSSMHGMDSLLDCRGLERMERTWGSRDLGFEDILSRGAWCPLHFHESLASSSGGWEKVDSTNRGGWKKQSSTSFAPEMTG</sequence>
<comment type="caution">
    <text evidence="2">The sequence shown here is derived from an EMBL/GenBank/DDBJ whole genome shotgun (WGS) entry which is preliminary data.</text>
</comment>
<proteinExistence type="predicted"/>
<evidence type="ECO:0000313" key="3">
    <source>
        <dbReference type="Proteomes" id="UP001213681"/>
    </source>
</evidence>
<dbReference type="AlphaFoldDB" id="A0AAD6C6G7"/>
<dbReference type="EMBL" id="JAPVEA010000006">
    <property type="protein sequence ID" value="KAJ5450171.1"/>
    <property type="molecule type" value="Genomic_DNA"/>
</dbReference>
<gene>
    <name evidence="2" type="ORF">N7458_006620</name>
</gene>
<name>A0AAD6C6G7_9EURO</name>
<accession>A0AAD6C6G7</accession>
<feature type="region of interest" description="Disordered" evidence="1">
    <location>
        <begin position="51"/>
        <end position="82"/>
    </location>
</feature>
<dbReference type="GeneID" id="81600245"/>
<evidence type="ECO:0000256" key="1">
    <source>
        <dbReference type="SAM" id="MobiDB-lite"/>
    </source>
</evidence>
<dbReference type="Proteomes" id="UP001213681">
    <property type="component" value="Unassembled WGS sequence"/>
</dbReference>
<keyword evidence="3" id="KW-1185">Reference proteome</keyword>
<reference evidence="2" key="2">
    <citation type="journal article" date="2023" name="IMA Fungus">
        <title>Comparative genomic study of the Penicillium genus elucidates a diverse pangenome and 15 lateral gene transfer events.</title>
        <authorList>
            <person name="Petersen C."/>
            <person name="Sorensen T."/>
            <person name="Nielsen M.R."/>
            <person name="Sondergaard T.E."/>
            <person name="Sorensen J.L."/>
            <person name="Fitzpatrick D.A."/>
            <person name="Frisvad J.C."/>
            <person name="Nielsen K.L."/>
        </authorList>
    </citation>
    <scope>NUCLEOTIDE SEQUENCE</scope>
    <source>
        <strain evidence="2">IBT 16125</strain>
    </source>
</reference>
<reference evidence="2" key="1">
    <citation type="submission" date="2022-12" db="EMBL/GenBank/DDBJ databases">
        <authorList>
            <person name="Petersen C."/>
        </authorList>
    </citation>
    <scope>NUCLEOTIDE SEQUENCE</scope>
    <source>
        <strain evidence="2">IBT 16125</strain>
    </source>
</reference>
<evidence type="ECO:0000313" key="2">
    <source>
        <dbReference type="EMBL" id="KAJ5450171.1"/>
    </source>
</evidence>
<protein>
    <submittedName>
        <fullName evidence="2">Uncharacterized protein</fullName>
    </submittedName>
</protein>
<organism evidence="2 3">
    <name type="scientific">Penicillium daleae</name>
    <dbReference type="NCBI Taxonomy" id="63821"/>
    <lineage>
        <taxon>Eukaryota</taxon>
        <taxon>Fungi</taxon>
        <taxon>Dikarya</taxon>
        <taxon>Ascomycota</taxon>
        <taxon>Pezizomycotina</taxon>
        <taxon>Eurotiomycetes</taxon>
        <taxon>Eurotiomycetidae</taxon>
        <taxon>Eurotiales</taxon>
        <taxon>Aspergillaceae</taxon>
        <taxon>Penicillium</taxon>
    </lineage>
</organism>